<dbReference type="SUPFAM" id="SSF47413">
    <property type="entry name" value="lambda repressor-like DNA-binding domains"/>
    <property type="match status" value="1"/>
</dbReference>
<dbReference type="GO" id="GO:0003677">
    <property type="term" value="F:DNA binding"/>
    <property type="evidence" value="ECO:0007669"/>
    <property type="project" value="InterPro"/>
</dbReference>
<dbReference type="Gene3D" id="1.10.260.40">
    <property type="entry name" value="lambda repressor-like DNA-binding domains"/>
    <property type="match status" value="1"/>
</dbReference>
<dbReference type="InterPro" id="IPR010982">
    <property type="entry name" value="Lambda_DNA-bd_dom_sf"/>
</dbReference>
<dbReference type="Proteomes" id="UP000494115">
    <property type="component" value="Unassembled WGS sequence"/>
</dbReference>
<dbReference type="InterPro" id="IPR001387">
    <property type="entry name" value="Cro/C1-type_HTH"/>
</dbReference>
<protein>
    <recommendedName>
        <fullName evidence="1">HTH cro/C1-type domain-containing protein</fullName>
    </recommendedName>
</protein>
<evidence type="ECO:0000313" key="3">
    <source>
        <dbReference type="Proteomes" id="UP000494115"/>
    </source>
</evidence>
<dbReference type="Pfam" id="PF01381">
    <property type="entry name" value="HTH_3"/>
    <property type="match status" value="1"/>
</dbReference>
<dbReference type="RefSeq" id="WP_175107150.1">
    <property type="nucleotide sequence ID" value="NZ_CADIKM010000031.1"/>
</dbReference>
<reference evidence="2 3" key="1">
    <citation type="submission" date="2020-04" db="EMBL/GenBank/DDBJ databases">
        <authorList>
            <person name="De Canck E."/>
        </authorList>
    </citation>
    <scope>NUCLEOTIDE SEQUENCE [LARGE SCALE GENOMIC DNA]</scope>
    <source>
        <strain evidence="2 3">LMG 28138</strain>
    </source>
</reference>
<dbReference type="PROSITE" id="PS50943">
    <property type="entry name" value="HTH_CROC1"/>
    <property type="match status" value="1"/>
</dbReference>
<name>A0A6S7BGK7_9BURK</name>
<sequence length="109" mass="11416">MKSLLDIASALRARAKRISITQDELGGAAGISRRTLTHALSGTHDIKLTTLMAVADRLGLELALVPKGAAQAMPAPDEFGVSPPVVKTRVQQMLERGKGPKGTDSSSGR</sequence>
<keyword evidence="3" id="KW-1185">Reference proteome</keyword>
<evidence type="ECO:0000259" key="1">
    <source>
        <dbReference type="PROSITE" id="PS50943"/>
    </source>
</evidence>
<dbReference type="SMART" id="SM00530">
    <property type="entry name" value="HTH_XRE"/>
    <property type="match status" value="1"/>
</dbReference>
<dbReference type="CDD" id="cd00093">
    <property type="entry name" value="HTH_XRE"/>
    <property type="match status" value="1"/>
</dbReference>
<gene>
    <name evidence="2" type="ORF">LMG28138_04535</name>
</gene>
<accession>A0A6S7BGK7</accession>
<proteinExistence type="predicted"/>
<organism evidence="2 3">
    <name type="scientific">Pararobbsia alpina</name>
    <dbReference type="NCBI Taxonomy" id="621374"/>
    <lineage>
        <taxon>Bacteria</taxon>
        <taxon>Pseudomonadati</taxon>
        <taxon>Pseudomonadota</taxon>
        <taxon>Betaproteobacteria</taxon>
        <taxon>Burkholderiales</taxon>
        <taxon>Burkholderiaceae</taxon>
        <taxon>Pararobbsia</taxon>
    </lineage>
</organism>
<evidence type="ECO:0000313" key="2">
    <source>
        <dbReference type="EMBL" id="CAB3798833.1"/>
    </source>
</evidence>
<feature type="domain" description="HTH cro/C1-type" evidence="1">
    <location>
        <begin position="11"/>
        <end position="65"/>
    </location>
</feature>
<dbReference type="AlphaFoldDB" id="A0A6S7BGK7"/>
<dbReference type="EMBL" id="CADIKM010000031">
    <property type="protein sequence ID" value="CAB3798833.1"/>
    <property type="molecule type" value="Genomic_DNA"/>
</dbReference>